<evidence type="ECO:0000259" key="2">
    <source>
        <dbReference type="PROSITE" id="PS50846"/>
    </source>
</evidence>
<gene>
    <name evidence="3" type="primary">copZ_1</name>
    <name evidence="3" type="ORF">GCM10007867_09370</name>
</gene>
<dbReference type="GO" id="GO:0046872">
    <property type="term" value="F:metal ion binding"/>
    <property type="evidence" value="ECO:0007669"/>
    <property type="project" value="UniProtKB-KW"/>
</dbReference>
<feature type="domain" description="HMA" evidence="2">
    <location>
        <begin position="5"/>
        <end position="71"/>
    </location>
</feature>
<dbReference type="PRINTS" id="PR00942">
    <property type="entry name" value="CUATPASEI"/>
</dbReference>
<sequence length="72" mass="7480">MTMTQTAHLKVEGMSCEGCAKRLREALEHVSGVSSVTVVLAGGQVTVVYDPDVATPAGLAETVEETGFDLVS</sequence>
<dbReference type="SUPFAM" id="SSF55008">
    <property type="entry name" value="HMA, heavy metal-associated domain"/>
    <property type="match status" value="1"/>
</dbReference>
<name>A0AAV5NCF3_9PROT</name>
<keyword evidence="4" id="KW-1185">Reference proteome</keyword>
<dbReference type="InterPro" id="IPR036163">
    <property type="entry name" value="HMA_dom_sf"/>
</dbReference>
<dbReference type="PANTHER" id="PTHR46594:SF4">
    <property type="entry name" value="P-TYPE CATION-TRANSPORTING ATPASE"/>
    <property type="match status" value="1"/>
</dbReference>
<keyword evidence="1" id="KW-0479">Metal-binding</keyword>
<proteinExistence type="predicted"/>
<dbReference type="CDD" id="cd00371">
    <property type="entry name" value="HMA"/>
    <property type="match status" value="1"/>
</dbReference>
<dbReference type="EMBL" id="BSNU01000002">
    <property type="protein sequence ID" value="GLQ62092.1"/>
    <property type="molecule type" value="Genomic_DNA"/>
</dbReference>
<dbReference type="InterPro" id="IPR006121">
    <property type="entry name" value="HMA_dom"/>
</dbReference>
<dbReference type="Proteomes" id="UP001156614">
    <property type="component" value="Unassembled WGS sequence"/>
</dbReference>
<dbReference type="PROSITE" id="PS01047">
    <property type="entry name" value="HMA_1"/>
    <property type="match status" value="1"/>
</dbReference>
<dbReference type="AlphaFoldDB" id="A0AAV5NCF3"/>
<dbReference type="Gene3D" id="3.30.70.100">
    <property type="match status" value="1"/>
</dbReference>
<dbReference type="InterPro" id="IPR017969">
    <property type="entry name" value="Heavy-metal-associated_CS"/>
</dbReference>
<accession>A0AAV5NCF3</accession>
<organism evidence="3 4">
    <name type="scientific">Gluconobacter cerinus</name>
    <dbReference type="NCBI Taxonomy" id="38307"/>
    <lineage>
        <taxon>Bacteria</taxon>
        <taxon>Pseudomonadati</taxon>
        <taxon>Pseudomonadota</taxon>
        <taxon>Alphaproteobacteria</taxon>
        <taxon>Acetobacterales</taxon>
        <taxon>Acetobacteraceae</taxon>
        <taxon>Gluconobacter</taxon>
    </lineage>
</organism>
<evidence type="ECO:0000256" key="1">
    <source>
        <dbReference type="ARBA" id="ARBA00022723"/>
    </source>
</evidence>
<dbReference type="PROSITE" id="PS50846">
    <property type="entry name" value="HMA_2"/>
    <property type="match status" value="1"/>
</dbReference>
<evidence type="ECO:0000313" key="3">
    <source>
        <dbReference type="EMBL" id="GLQ62092.1"/>
    </source>
</evidence>
<reference evidence="4" key="1">
    <citation type="journal article" date="2019" name="Int. J. Syst. Evol. Microbiol.">
        <title>The Global Catalogue of Microorganisms (GCM) 10K type strain sequencing project: providing services to taxonomists for standard genome sequencing and annotation.</title>
        <authorList>
            <consortium name="The Broad Institute Genomics Platform"/>
            <consortium name="The Broad Institute Genome Sequencing Center for Infectious Disease"/>
            <person name="Wu L."/>
            <person name="Ma J."/>
        </authorList>
    </citation>
    <scope>NUCLEOTIDE SEQUENCE [LARGE SCALE GENOMIC DNA]</scope>
    <source>
        <strain evidence="4">NBRC 3267</strain>
    </source>
</reference>
<protein>
    <submittedName>
        <fullName evidence="3">Copper chaperone CopZ</fullName>
    </submittedName>
</protein>
<evidence type="ECO:0000313" key="4">
    <source>
        <dbReference type="Proteomes" id="UP001156614"/>
    </source>
</evidence>
<dbReference type="PANTHER" id="PTHR46594">
    <property type="entry name" value="P-TYPE CATION-TRANSPORTING ATPASE"/>
    <property type="match status" value="1"/>
</dbReference>
<comment type="caution">
    <text evidence="3">The sequence shown here is derived from an EMBL/GenBank/DDBJ whole genome shotgun (WGS) entry which is preliminary data.</text>
</comment>
<dbReference type="Pfam" id="PF00403">
    <property type="entry name" value="HMA"/>
    <property type="match status" value="1"/>
</dbReference>
<dbReference type="FunFam" id="3.30.70.100:FF:000001">
    <property type="entry name" value="ATPase copper transporting beta"/>
    <property type="match status" value="1"/>
</dbReference>